<reference evidence="2 3" key="1">
    <citation type="journal article" date="2019" name="Appl. Microbiol. Biotechnol.">
        <title>Differential efficiency of wild type rhizogenic strains for rol gene transformation of plants.</title>
        <authorList>
            <person name="Desmet S."/>
            <person name="De Keyser E."/>
            <person name="Van Vaerenbergh J."/>
            <person name="Baeyen S."/>
            <person name="Van Huylenbroeck J."/>
            <person name="Geelen D."/>
            <person name="Dhooghe E."/>
        </authorList>
    </citation>
    <scope>NUCLEOTIDE SEQUENCE [LARGE SCALE GENOMIC DNA]</scope>
    <source>
        <strain evidence="2 3">MAFF210266</strain>
    </source>
</reference>
<feature type="chain" id="PRO_5021990659" evidence="1">
    <location>
        <begin position="18"/>
        <end position="182"/>
    </location>
</feature>
<organism evidence="2 3">
    <name type="scientific">Agrobacterium tumefaciens</name>
    <dbReference type="NCBI Taxonomy" id="358"/>
    <lineage>
        <taxon>Bacteria</taxon>
        <taxon>Pseudomonadati</taxon>
        <taxon>Pseudomonadota</taxon>
        <taxon>Alphaproteobacteria</taxon>
        <taxon>Hyphomicrobiales</taxon>
        <taxon>Rhizobiaceae</taxon>
        <taxon>Rhizobium/Agrobacterium group</taxon>
        <taxon>Agrobacterium</taxon>
        <taxon>Agrobacterium tumefaciens complex</taxon>
    </lineage>
</organism>
<dbReference type="PANTHER" id="PTHR41247:SF1">
    <property type="entry name" value="HTH-TYPE TRANSCRIPTIONAL REPRESSOR YCNK"/>
    <property type="match status" value="1"/>
</dbReference>
<comment type="caution">
    <text evidence="2">The sequence shown here is derived from an EMBL/GenBank/DDBJ whole genome shotgun (WGS) entry which is preliminary data.</text>
</comment>
<evidence type="ECO:0000256" key="1">
    <source>
        <dbReference type="SAM" id="SignalP"/>
    </source>
</evidence>
<dbReference type="SUPFAM" id="SSF160387">
    <property type="entry name" value="NosL/MerB-like"/>
    <property type="match status" value="1"/>
</dbReference>
<name>A0A546XMP1_AGRTU</name>
<dbReference type="Gene3D" id="3.30.70.2050">
    <property type="match status" value="1"/>
</dbReference>
<evidence type="ECO:0000313" key="2">
    <source>
        <dbReference type="EMBL" id="TRB01997.1"/>
    </source>
</evidence>
<dbReference type="EMBL" id="SGOE01000010">
    <property type="protein sequence ID" value="TRB01997.1"/>
    <property type="molecule type" value="Genomic_DNA"/>
</dbReference>
<dbReference type="PANTHER" id="PTHR41247">
    <property type="entry name" value="HTH-TYPE TRANSCRIPTIONAL REPRESSOR YCNK"/>
    <property type="match status" value="1"/>
</dbReference>
<dbReference type="Gene3D" id="3.30.70.2060">
    <property type="match status" value="1"/>
</dbReference>
<dbReference type="Proteomes" id="UP000317023">
    <property type="component" value="Unassembled WGS sequence"/>
</dbReference>
<keyword evidence="1" id="KW-0732">Signal</keyword>
<dbReference type="AlphaFoldDB" id="A0A546XMP1"/>
<accession>A0A546XMP1</accession>
<dbReference type="Pfam" id="PF05573">
    <property type="entry name" value="NosL"/>
    <property type="match status" value="1"/>
</dbReference>
<feature type="signal peptide" evidence="1">
    <location>
        <begin position="1"/>
        <end position="17"/>
    </location>
</feature>
<protein>
    <submittedName>
        <fullName evidence="2">Copper resistance protein CopZ</fullName>
    </submittedName>
</protein>
<evidence type="ECO:0000313" key="3">
    <source>
        <dbReference type="Proteomes" id="UP000317023"/>
    </source>
</evidence>
<dbReference type="PROSITE" id="PS51257">
    <property type="entry name" value="PROKAR_LIPOPROTEIN"/>
    <property type="match status" value="1"/>
</dbReference>
<dbReference type="InterPro" id="IPR008719">
    <property type="entry name" value="N2O_reductase_NosL"/>
</dbReference>
<dbReference type="RefSeq" id="WP_142859570.1">
    <property type="nucleotide sequence ID" value="NZ_SGOE01000010.1"/>
</dbReference>
<gene>
    <name evidence="2" type="ORF">EXN61_24525</name>
</gene>
<sequence length="182" mass="19351">MKTVRFALVLVASLLLAACENEQQAETPPPFSLTAEAIGRYCGMNVLEHAGPKGQIILRQIPEAIWFSSARDTVAFTMLPDEPKEIAAIYVSDMGRAPSWDKPGAENWVDARKAFFVIGSARRGGMGAEEAVPFSEEAAARDFAGSNGGEVVKFDDLPESYILGAGGEAADDAPARGAHDHG</sequence>
<proteinExistence type="predicted"/>